<name>A0ABR4FMG9_9EURO</name>
<feature type="chain" id="PRO_5045045262" evidence="1">
    <location>
        <begin position="26"/>
        <end position="187"/>
    </location>
</feature>
<evidence type="ECO:0000313" key="2">
    <source>
        <dbReference type="EMBL" id="KAL2784435.1"/>
    </source>
</evidence>
<proteinExistence type="predicted"/>
<keyword evidence="3" id="KW-1185">Reference proteome</keyword>
<reference evidence="2 3" key="1">
    <citation type="submission" date="2024-07" db="EMBL/GenBank/DDBJ databases">
        <title>Section-level genome sequencing and comparative genomics of Aspergillus sections Usti and Cavernicolus.</title>
        <authorList>
            <consortium name="Lawrence Berkeley National Laboratory"/>
            <person name="Nybo J.L."/>
            <person name="Vesth T.C."/>
            <person name="Theobald S."/>
            <person name="Frisvad J.C."/>
            <person name="Larsen T.O."/>
            <person name="Kjaerboelling I."/>
            <person name="Rothschild-Mancinelli K."/>
            <person name="Lyhne E.K."/>
            <person name="Kogle M.E."/>
            <person name="Barry K."/>
            <person name="Clum A."/>
            <person name="Na H."/>
            <person name="Ledsgaard L."/>
            <person name="Lin J."/>
            <person name="Lipzen A."/>
            <person name="Kuo A."/>
            <person name="Riley R."/>
            <person name="Mondo S."/>
            <person name="Labutti K."/>
            <person name="Haridas S."/>
            <person name="Pangalinan J."/>
            <person name="Salamov A.A."/>
            <person name="Simmons B.A."/>
            <person name="Magnuson J.K."/>
            <person name="Chen J."/>
            <person name="Drula E."/>
            <person name="Henrissat B."/>
            <person name="Wiebenga A."/>
            <person name="Lubbers R.J."/>
            <person name="Gomes A.C."/>
            <person name="Makela M.R."/>
            <person name="Stajich J."/>
            <person name="Grigoriev I.V."/>
            <person name="Mortensen U.H."/>
            <person name="De Vries R.P."/>
            <person name="Baker S.E."/>
            <person name="Andersen M.R."/>
        </authorList>
    </citation>
    <scope>NUCLEOTIDE SEQUENCE [LARGE SCALE GENOMIC DNA]</scope>
    <source>
        <strain evidence="2 3">CBS 209.92</strain>
    </source>
</reference>
<comment type="caution">
    <text evidence="2">The sequence shown here is derived from an EMBL/GenBank/DDBJ whole genome shotgun (WGS) entry which is preliminary data.</text>
</comment>
<evidence type="ECO:0000256" key="1">
    <source>
        <dbReference type="SAM" id="SignalP"/>
    </source>
</evidence>
<dbReference type="EMBL" id="JBFTWV010000180">
    <property type="protein sequence ID" value="KAL2784435.1"/>
    <property type="molecule type" value="Genomic_DNA"/>
</dbReference>
<feature type="signal peptide" evidence="1">
    <location>
        <begin position="1"/>
        <end position="25"/>
    </location>
</feature>
<keyword evidence="1" id="KW-0732">Signal</keyword>
<evidence type="ECO:0000313" key="3">
    <source>
        <dbReference type="Proteomes" id="UP001610563"/>
    </source>
</evidence>
<organism evidence="2 3">
    <name type="scientific">Aspergillus keveii</name>
    <dbReference type="NCBI Taxonomy" id="714993"/>
    <lineage>
        <taxon>Eukaryota</taxon>
        <taxon>Fungi</taxon>
        <taxon>Dikarya</taxon>
        <taxon>Ascomycota</taxon>
        <taxon>Pezizomycotina</taxon>
        <taxon>Eurotiomycetes</taxon>
        <taxon>Eurotiomycetidae</taxon>
        <taxon>Eurotiales</taxon>
        <taxon>Aspergillaceae</taxon>
        <taxon>Aspergillus</taxon>
        <taxon>Aspergillus subgen. Nidulantes</taxon>
    </lineage>
</organism>
<protein>
    <submittedName>
        <fullName evidence="2">Uncharacterized protein</fullName>
    </submittedName>
</protein>
<sequence length="187" mass="20544">MFTLFTRPLVLFSLGLFAIYHFATMSDTPPTPKLTVRLRSPSTPASFEGPVAVSVTASVTNNAESTVTLLNWGSPLDPRANILGVFEICDVDSDEPVALDEIKFRRVLPAPREDYVQIRAGDSVEVKITIPRAPLEQGKPYTVRAKGWWQAVWEAPLQDVPPEDLKELTGALRGEFVSDPVPIEAGQ</sequence>
<dbReference type="Proteomes" id="UP001610563">
    <property type="component" value="Unassembled WGS sequence"/>
</dbReference>
<dbReference type="Gene3D" id="2.60.40.2970">
    <property type="match status" value="1"/>
</dbReference>
<accession>A0ABR4FMG9</accession>
<gene>
    <name evidence="2" type="ORF">BJX66DRAFT_316652</name>
</gene>